<comment type="caution">
    <text evidence="1">The sequence shown here is derived from an EMBL/GenBank/DDBJ whole genome shotgun (WGS) entry which is preliminary data.</text>
</comment>
<sequence length="98" mass="11065">MPSSSKIFILHQYPEWKGRAVSIVKQHVTKIVEALSTSYLGPDYSQAKEFGEVSLKDIDQLANSSFPLCMHHLFEKVFKAVNLCSHEEMKIGALVEKV</sequence>
<evidence type="ECO:0000313" key="1">
    <source>
        <dbReference type="EMBL" id="KAK1304444.1"/>
    </source>
</evidence>
<dbReference type="EMBL" id="JAUJYO010000011">
    <property type="protein sequence ID" value="KAK1304444.1"/>
    <property type="molecule type" value="Genomic_DNA"/>
</dbReference>
<gene>
    <name evidence="1" type="ORF">QJS10_CPB11g00373</name>
</gene>
<dbReference type="GO" id="GO:0046872">
    <property type="term" value="F:metal ion binding"/>
    <property type="evidence" value="ECO:0007669"/>
    <property type="project" value="UniProtKB-KW"/>
</dbReference>
<protein>
    <submittedName>
        <fullName evidence="1">DNA primase large subunit</fullName>
    </submittedName>
</protein>
<dbReference type="Proteomes" id="UP001180020">
    <property type="component" value="Unassembled WGS sequence"/>
</dbReference>
<dbReference type="InterPro" id="IPR007238">
    <property type="entry name" value="DNA_primase_lsu_euk/arc"/>
</dbReference>
<reference evidence="1" key="2">
    <citation type="submission" date="2023-06" db="EMBL/GenBank/DDBJ databases">
        <authorList>
            <person name="Ma L."/>
            <person name="Liu K.-W."/>
            <person name="Li Z."/>
            <person name="Hsiao Y.-Y."/>
            <person name="Qi Y."/>
            <person name="Fu T."/>
            <person name="Tang G."/>
            <person name="Zhang D."/>
            <person name="Sun W.-H."/>
            <person name="Liu D.-K."/>
            <person name="Li Y."/>
            <person name="Chen G.-Z."/>
            <person name="Liu X.-D."/>
            <person name="Liao X.-Y."/>
            <person name="Jiang Y.-T."/>
            <person name="Yu X."/>
            <person name="Hao Y."/>
            <person name="Huang J."/>
            <person name="Zhao X.-W."/>
            <person name="Ke S."/>
            <person name="Chen Y.-Y."/>
            <person name="Wu W.-L."/>
            <person name="Hsu J.-L."/>
            <person name="Lin Y.-F."/>
            <person name="Huang M.-D."/>
            <person name="Li C.-Y."/>
            <person name="Huang L."/>
            <person name="Wang Z.-W."/>
            <person name="Zhao X."/>
            <person name="Zhong W.-Y."/>
            <person name="Peng D.-H."/>
            <person name="Ahmad S."/>
            <person name="Lan S."/>
            <person name="Zhang J.-S."/>
            <person name="Tsai W.-C."/>
            <person name="Van De Peer Y."/>
            <person name="Liu Z.-J."/>
        </authorList>
    </citation>
    <scope>NUCLEOTIDE SEQUENCE</scope>
    <source>
        <strain evidence="1">CP</strain>
        <tissue evidence="1">Leaves</tissue>
    </source>
</reference>
<dbReference type="GO" id="GO:0005658">
    <property type="term" value="C:alpha DNA polymerase:primase complex"/>
    <property type="evidence" value="ECO:0007669"/>
    <property type="project" value="TreeGrafter"/>
</dbReference>
<keyword evidence="2" id="KW-1185">Reference proteome</keyword>
<reference evidence="1" key="1">
    <citation type="journal article" date="2023" name="Nat. Commun.">
        <title>Diploid and tetraploid genomes of Acorus and the evolution of monocots.</title>
        <authorList>
            <person name="Ma L."/>
            <person name="Liu K.W."/>
            <person name="Li Z."/>
            <person name="Hsiao Y.Y."/>
            <person name="Qi Y."/>
            <person name="Fu T."/>
            <person name="Tang G.D."/>
            <person name="Zhang D."/>
            <person name="Sun W.H."/>
            <person name="Liu D.K."/>
            <person name="Li Y."/>
            <person name="Chen G.Z."/>
            <person name="Liu X.D."/>
            <person name="Liao X.Y."/>
            <person name="Jiang Y.T."/>
            <person name="Yu X."/>
            <person name="Hao Y."/>
            <person name="Huang J."/>
            <person name="Zhao X.W."/>
            <person name="Ke S."/>
            <person name="Chen Y.Y."/>
            <person name="Wu W.L."/>
            <person name="Hsu J.L."/>
            <person name="Lin Y.F."/>
            <person name="Huang M.D."/>
            <person name="Li C.Y."/>
            <person name="Huang L."/>
            <person name="Wang Z.W."/>
            <person name="Zhao X."/>
            <person name="Zhong W.Y."/>
            <person name="Peng D.H."/>
            <person name="Ahmad S."/>
            <person name="Lan S."/>
            <person name="Zhang J.S."/>
            <person name="Tsai W.C."/>
            <person name="Van de Peer Y."/>
            <person name="Liu Z.J."/>
        </authorList>
    </citation>
    <scope>NUCLEOTIDE SEQUENCE</scope>
    <source>
        <strain evidence="1">CP</strain>
    </source>
</reference>
<evidence type="ECO:0000313" key="2">
    <source>
        <dbReference type="Proteomes" id="UP001180020"/>
    </source>
</evidence>
<dbReference type="GO" id="GO:0051539">
    <property type="term" value="F:4 iron, 4 sulfur cluster binding"/>
    <property type="evidence" value="ECO:0007669"/>
    <property type="project" value="UniProtKB-KW"/>
</dbReference>
<dbReference type="PANTHER" id="PTHR10537:SF3">
    <property type="entry name" value="DNA PRIMASE LARGE SUBUNIT"/>
    <property type="match status" value="1"/>
</dbReference>
<name>A0AAV9DTR4_ACOCL</name>
<dbReference type="GO" id="GO:0006270">
    <property type="term" value="P:DNA replication initiation"/>
    <property type="evidence" value="ECO:0007669"/>
    <property type="project" value="TreeGrafter"/>
</dbReference>
<dbReference type="GO" id="GO:0006269">
    <property type="term" value="P:DNA replication, synthesis of primer"/>
    <property type="evidence" value="ECO:0007669"/>
    <property type="project" value="UniProtKB-KW"/>
</dbReference>
<organism evidence="1 2">
    <name type="scientific">Acorus calamus</name>
    <name type="common">Sweet flag</name>
    <dbReference type="NCBI Taxonomy" id="4465"/>
    <lineage>
        <taxon>Eukaryota</taxon>
        <taxon>Viridiplantae</taxon>
        <taxon>Streptophyta</taxon>
        <taxon>Embryophyta</taxon>
        <taxon>Tracheophyta</taxon>
        <taxon>Spermatophyta</taxon>
        <taxon>Magnoliopsida</taxon>
        <taxon>Liliopsida</taxon>
        <taxon>Acoraceae</taxon>
        <taxon>Acorus</taxon>
    </lineage>
</organism>
<proteinExistence type="predicted"/>
<dbReference type="AlphaFoldDB" id="A0AAV9DTR4"/>
<accession>A0AAV9DTR4</accession>
<dbReference type="PANTHER" id="PTHR10537">
    <property type="entry name" value="DNA PRIMASE LARGE SUBUNIT"/>
    <property type="match status" value="1"/>
</dbReference>